<feature type="transmembrane region" description="Helical" evidence="1">
    <location>
        <begin position="12"/>
        <end position="36"/>
    </location>
</feature>
<keyword evidence="1" id="KW-1133">Transmembrane helix</keyword>
<dbReference type="RefSeq" id="WP_146192553.1">
    <property type="nucleotide sequence ID" value="NZ_QGGP01000003.1"/>
</dbReference>
<dbReference type="EMBL" id="QGGP01000003">
    <property type="protein sequence ID" value="PWK19157.1"/>
    <property type="molecule type" value="Genomic_DNA"/>
</dbReference>
<evidence type="ECO:0000256" key="1">
    <source>
        <dbReference type="SAM" id="Phobius"/>
    </source>
</evidence>
<feature type="transmembrane region" description="Helical" evidence="1">
    <location>
        <begin position="42"/>
        <end position="62"/>
    </location>
</feature>
<dbReference type="OrthoDB" id="9002176at2"/>
<protein>
    <submittedName>
        <fullName evidence="2">Uncharacterized protein</fullName>
    </submittedName>
</protein>
<reference evidence="2 3" key="1">
    <citation type="submission" date="2018-05" db="EMBL/GenBank/DDBJ databases">
        <title>Genomic Encyclopedia of Archaeal and Bacterial Type Strains, Phase II (KMG-II): from individual species to whole genera.</title>
        <authorList>
            <person name="Goeker M."/>
        </authorList>
    </citation>
    <scope>NUCLEOTIDE SEQUENCE [LARGE SCALE GENOMIC DNA]</scope>
    <source>
        <strain evidence="2 3">DSM 22637</strain>
    </source>
</reference>
<accession>A0A316DLU5</accession>
<dbReference type="Proteomes" id="UP000245430">
    <property type="component" value="Unassembled WGS sequence"/>
</dbReference>
<keyword evidence="3" id="KW-1185">Reference proteome</keyword>
<sequence length="171" mass="20149">MNKTLQILKKEFLEMLPPTIFFFVIFHILFFVRSLFANKYSISVESSIVATIGALIVGKAVLIADKLKLLKLFQEKQLIKHVLWKVLIYTIMVFIFRYFEEVIPLISKYGSFSSANQHLIEEVKWPKFWTIQIFLVVFLIIYVSFAELIKLVGKERFKEMVFGKKEKNSKK</sequence>
<evidence type="ECO:0000313" key="2">
    <source>
        <dbReference type="EMBL" id="PWK19157.1"/>
    </source>
</evidence>
<feature type="transmembrane region" description="Helical" evidence="1">
    <location>
        <begin position="128"/>
        <end position="149"/>
    </location>
</feature>
<evidence type="ECO:0000313" key="3">
    <source>
        <dbReference type="Proteomes" id="UP000245430"/>
    </source>
</evidence>
<comment type="caution">
    <text evidence="2">The sequence shown here is derived from an EMBL/GenBank/DDBJ whole genome shotgun (WGS) entry which is preliminary data.</text>
</comment>
<proteinExistence type="predicted"/>
<name>A0A316DLU5_9FLAO</name>
<organism evidence="2 3">
    <name type="scientific">Xanthomarina spongicola</name>
    <dbReference type="NCBI Taxonomy" id="570520"/>
    <lineage>
        <taxon>Bacteria</taxon>
        <taxon>Pseudomonadati</taxon>
        <taxon>Bacteroidota</taxon>
        <taxon>Flavobacteriia</taxon>
        <taxon>Flavobacteriales</taxon>
        <taxon>Flavobacteriaceae</taxon>
        <taxon>Xanthomarina</taxon>
    </lineage>
</organism>
<dbReference type="AlphaFoldDB" id="A0A316DLU5"/>
<keyword evidence="1" id="KW-0812">Transmembrane</keyword>
<gene>
    <name evidence="2" type="ORF">LX78_01637</name>
</gene>
<keyword evidence="1" id="KW-0472">Membrane</keyword>
<feature type="transmembrane region" description="Helical" evidence="1">
    <location>
        <begin position="82"/>
        <end position="99"/>
    </location>
</feature>